<keyword evidence="3" id="KW-1185">Reference proteome</keyword>
<dbReference type="Proteomes" id="UP000694427">
    <property type="component" value="Unplaced"/>
</dbReference>
<feature type="region of interest" description="Disordered" evidence="1">
    <location>
        <begin position="39"/>
        <end position="58"/>
    </location>
</feature>
<reference evidence="2" key="2">
    <citation type="submission" date="2025-09" db="UniProtKB">
        <authorList>
            <consortium name="Ensembl"/>
        </authorList>
    </citation>
    <scope>IDENTIFICATION</scope>
</reference>
<reference evidence="2" key="1">
    <citation type="submission" date="2025-08" db="UniProtKB">
        <authorList>
            <consortium name="Ensembl"/>
        </authorList>
    </citation>
    <scope>IDENTIFICATION</scope>
</reference>
<evidence type="ECO:0000256" key="1">
    <source>
        <dbReference type="SAM" id="MobiDB-lite"/>
    </source>
</evidence>
<evidence type="ECO:0000313" key="2">
    <source>
        <dbReference type="Ensembl" id="ENSCCRP00010085935.1"/>
    </source>
</evidence>
<sequence>ALHSFHFFSCSADWSIDALLHKWDLKCRNVPLETFDMGKEGNNYTKHTVSGGQGDKDS</sequence>
<organism evidence="2 3">
    <name type="scientific">Cyprinus carpio</name>
    <name type="common">Common carp</name>
    <dbReference type="NCBI Taxonomy" id="7962"/>
    <lineage>
        <taxon>Eukaryota</taxon>
        <taxon>Metazoa</taxon>
        <taxon>Chordata</taxon>
        <taxon>Craniata</taxon>
        <taxon>Vertebrata</taxon>
        <taxon>Euteleostomi</taxon>
        <taxon>Actinopterygii</taxon>
        <taxon>Neopterygii</taxon>
        <taxon>Teleostei</taxon>
        <taxon>Ostariophysi</taxon>
        <taxon>Cypriniformes</taxon>
        <taxon>Cyprinidae</taxon>
        <taxon>Cyprininae</taxon>
        <taxon>Cyprinus</taxon>
    </lineage>
</organism>
<proteinExistence type="predicted"/>
<accession>A0A8C1N5Q3</accession>
<name>A0A8C1N5Q3_CYPCA</name>
<protein>
    <submittedName>
        <fullName evidence="2">Uncharacterized protein</fullName>
    </submittedName>
</protein>
<dbReference type="Ensembl" id="ENSCCRT00010095315.1">
    <property type="protein sequence ID" value="ENSCCRP00010085935.1"/>
    <property type="gene ID" value="ENSCCRG00010037510.1"/>
</dbReference>
<dbReference type="AlphaFoldDB" id="A0A8C1N5Q3"/>
<evidence type="ECO:0000313" key="3">
    <source>
        <dbReference type="Proteomes" id="UP000694427"/>
    </source>
</evidence>